<dbReference type="Proteomes" id="UP001652625">
    <property type="component" value="Chromosome 13"/>
</dbReference>
<feature type="region of interest" description="Disordered" evidence="1">
    <location>
        <begin position="429"/>
        <end position="453"/>
    </location>
</feature>
<dbReference type="GeneID" id="136089241"/>
<reference evidence="3" key="1">
    <citation type="submission" date="2025-08" db="UniProtKB">
        <authorList>
            <consortium name="RefSeq"/>
        </authorList>
    </citation>
    <scope>IDENTIFICATION</scope>
</reference>
<sequence>MSYHRAVWLEDNREEEGVLPSAWVQGKVVMWPPSKMNAFKLMKEGVKPNENWRLFRLIKIKITSDCYEDCNSYNLTTETEEEDQLKNDQQLTKKRKRADFATFFEGEKEVDVNVNAKIKLSAFPQPPAKLSKMLALNSSLNKKIVDMVPQNFKIDQAYKPSPLQQSPGLLSSNSKIPLFKSSMATITKDNNIDQSTRILNSKIPIYRRRAAISKDNVLSMKLSVPPFQLNKKFHSNKILSVLTAPQENEMDNGKFQRKVLYQLSNMANEIKVLRIAVETMTIPSLEPVAQVHLEVIGGAIGTLDGYSNLEEQCGVLANRTILIRLLSRIGGSSIKDTSKNLLKRLFTNFVMSHLSMDGKGSLRKLPFRDTALCQLVVECVLKRDCTSSVSEIHSCIGSHLRMAPFRLGGTGKGYAHIFSFQDAEAGLLDSTKDDADRPGDDCDDDDDDDDNAI</sequence>
<accession>A0ABM4D9W9</accession>
<gene>
    <name evidence="3" type="primary">LOC136089241</name>
</gene>
<dbReference type="RefSeq" id="XP_065671141.1">
    <property type="nucleotide sequence ID" value="XM_065815069.1"/>
</dbReference>
<feature type="compositionally biased region" description="Basic and acidic residues" evidence="1">
    <location>
        <begin position="430"/>
        <end position="440"/>
    </location>
</feature>
<evidence type="ECO:0000256" key="1">
    <source>
        <dbReference type="SAM" id="MobiDB-lite"/>
    </source>
</evidence>
<keyword evidence="2" id="KW-1185">Reference proteome</keyword>
<name>A0ABM4D9W9_HYDVU</name>
<feature type="compositionally biased region" description="Acidic residues" evidence="1">
    <location>
        <begin position="441"/>
        <end position="453"/>
    </location>
</feature>
<evidence type="ECO:0000313" key="3">
    <source>
        <dbReference type="RefSeq" id="XP_065671141.1"/>
    </source>
</evidence>
<organism evidence="2 3">
    <name type="scientific">Hydra vulgaris</name>
    <name type="common">Hydra</name>
    <name type="synonym">Hydra attenuata</name>
    <dbReference type="NCBI Taxonomy" id="6087"/>
    <lineage>
        <taxon>Eukaryota</taxon>
        <taxon>Metazoa</taxon>
        <taxon>Cnidaria</taxon>
        <taxon>Hydrozoa</taxon>
        <taxon>Hydroidolina</taxon>
        <taxon>Anthoathecata</taxon>
        <taxon>Aplanulata</taxon>
        <taxon>Hydridae</taxon>
        <taxon>Hydra</taxon>
    </lineage>
</organism>
<evidence type="ECO:0000313" key="2">
    <source>
        <dbReference type="Proteomes" id="UP001652625"/>
    </source>
</evidence>
<protein>
    <submittedName>
        <fullName evidence="3">Uncharacterized protein LOC136089241 isoform X1</fullName>
    </submittedName>
</protein>
<proteinExistence type="predicted"/>